<dbReference type="AlphaFoldDB" id="A0A4Z0GZD1"/>
<reference evidence="2 3" key="1">
    <citation type="journal article" date="2003" name="Int. J. Syst. Evol. Microbiol.">
        <title>Halobacillus salinus sp. nov., isolated from a salt lake on the coast of the East Sea in Korea.</title>
        <authorList>
            <person name="Yoon J.H."/>
            <person name="Kang K.H."/>
            <person name="Park Y.H."/>
        </authorList>
    </citation>
    <scope>NUCLEOTIDE SEQUENCE [LARGE SCALE GENOMIC DNA]</scope>
    <source>
        <strain evidence="2 3">HSL-3</strain>
    </source>
</reference>
<proteinExistence type="predicted"/>
<feature type="domain" description="Carboxymuconolactone decarboxylase-like" evidence="1">
    <location>
        <begin position="32"/>
        <end position="81"/>
    </location>
</feature>
<dbReference type="InterPro" id="IPR003779">
    <property type="entry name" value="CMD-like"/>
</dbReference>
<gene>
    <name evidence="2" type="ORF">E4663_11340</name>
</gene>
<dbReference type="STRING" id="192814.GCA_900166575_02919"/>
<dbReference type="SUPFAM" id="SSF69118">
    <property type="entry name" value="AhpD-like"/>
    <property type="match status" value="1"/>
</dbReference>
<accession>A0A4Z0GZD1</accession>
<dbReference type="GO" id="GO:0051920">
    <property type="term" value="F:peroxiredoxin activity"/>
    <property type="evidence" value="ECO:0007669"/>
    <property type="project" value="InterPro"/>
</dbReference>
<dbReference type="Gene3D" id="1.20.1290.10">
    <property type="entry name" value="AhpD-like"/>
    <property type="match status" value="1"/>
</dbReference>
<dbReference type="Pfam" id="PF02627">
    <property type="entry name" value="CMD"/>
    <property type="match status" value="1"/>
</dbReference>
<dbReference type="PANTHER" id="PTHR35446:SF2">
    <property type="entry name" value="CARBOXYMUCONOLACTONE DECARBOXYLASE-LIKE DOMAIN-CONTAINING PROTEIN"/>
    <property type="match status" value="1"/>
</dbReference>
<dbReference type="EMBL" id="SRJC01000002">
    <property type="protein sequence ID" value="TGB02745.1"/>
    <property type="molecule type" value="Genomic_DNA"/>
</dbReference>
<dbReference type="PANTHER" id="PTHR35446">
    <property type="entry name" value="SI:CH211-175M2.5"/>
    <property type="match status" value="1"/>
</dbReference>
<name>A0A4Z0GZD1_9BACI</name>
<organism evidence="2 3">
    <name type="scientific">Halobacillus salinus</name>
    <dbReference type="NCBI Taxonomy" id="192814"/>
    <lineage>
        <taxon>Bacteria</taxon>
        <taxon>Bacillati</taxon>
        <taxon>Bacillota</taxon>
        <taxon>Bacilli</taxon>
        <taxon>Bacillales</taxon>
        <taxon>Bacillaceae</taxon>
        <taxon>Halobacillus</taxon>
    </lineage>
</organism>
<dbReference type="InterPro" id="IPR029032">
    <property type="entry name" value="AhpD-like"/>
</dbReference>
<comment type="caution">
    <text evidence="2">The sequence shown here is derived from an EMBL/GenBank/DDBJ whole genome shotgun (WGS) entry which is preliminary data.</text>
</comment>
<protein>
    <recommendedName>
        <fullName evidence="1">Carboxymuconolactone decarboxylase-like domain-containing protein</fullName>
    </recommendedName>
</protein>
<evidence type="ECO:0000259" key="1">
    <source>
        <dbReference type="Pfam" id="PF02627"/>
    </source>
</evidence>
<dbReference type="RefSeq" id="WP_135327701.1">
    <property type="nucleotide sequence ID" value="NZ_SRJC01000002.1"/>
</dbReference>
<keyword evidence="3" id="KW-1185">Reference proteome</keyword>
<dbReference type="Proteomes" id="UP000297982">
    <property type="component" value="Unassembled WGS sequence"/>
</dbReference>
<evidence type="ECO:0000313" key="3">
    <source>
        <dbReference type="Proteomes" id="UP000297982"/>
    </source>
</evidence>
<evidence type="ECO:0000313" key="2">
    <source>
        <dbReference type="EMBL" id="TGB02745.1"/>
    </source>
</evidence>
<sequence>MPWVKPIRQHQFKNQFEGQAATVFDRLLANAPDIYDSFVPLQQSIKQTSLPNDLREAIITFVSMKNGCEYCTKSHVELLRSYIEEEDLLTWLEHYKDSNMQEEWKAVLQYAERLIAKPVQVTKEDMVRLKEFGYSSEQLVEINQTVAYTSYTNQLSIGLGL</sequence>